<keyword evidence="1" id="KW-1133">Transmembrane helix</keyword>
<keyword evidence="4" id="KW-1185">Reference proteome</keyword>
<comment type="caution">
    <text evidence="3">The sequence shown here is derived from an EMBL/GenBank/DDBJ whole genome shotgun (WGS) entry which is preliminary data.</text>
</comment>
<dbReference type="PANTHER" id="PTHR40465:SF1">
    <property type="entry name" value="DUF6534 DOMAIN-CONTAINING PROTEIN"/>
    <property type="match status" value="1"/>
</dbReference>
<evidence type="ECO:0000256" key="1">
    <source>
        <dbReference type="SAM" id="Phobius"/>
    </source>
</evidence>
<feature type="transmembrane region" description="Helical" evidence="1">
    <location>
        <begin position="45"/>
        <end position="69"/>
    </location>
</feature>
<name>A0A2G8SC75_9APHY</name>
<accession>A0A2G8SC75</accession>
<feature type="transmembrane region" description="Helical" evidence="1">
    <location>
        <begin position="224"/>
        <end position="245"/>
    </location>
</feature>
<dbReference type="PANTHER" id="PTHR40465">
    <property type="entry name" value="CHROMOSOME 1, WHOLE GENOME SHOTGUN SEQUENCE"/>
    <property type="match status" value="1"/>
</dbReference>
<dbReference type="STRING" id="1077348.A0A2G8SC75"/>
<protein>
    <recommendedName>
        <fullName evidence="2">DUF6534 domain-containing protein</fullName>
    </recommendedName>
</protein>
<proteinExistence type="predicted"/>
<evidence type="ECO:0000313" key="4">
    <source>
        <dbReference type="Proteomes" id="UP000230002"/>
    </source>
</evidence>
<dbReference type="Pfam" id="PF20152">
    <property type="entry name" value="DUF6534"/>
    <property type="match status" value="1"/>
</dbReference>
<evidence type="ECO:0000313" key="3">
    <source>
        <dbReference type="EMBL" id="PIL31360.1"/>
    </source>
</evidence>
<feature type="transmembrane region" description="Helical" evidence="1">
    <location>
        <begin position="81"/>
        <end position="104"/>
    </location>
</feature>
<keyword evidence="1" id="KW-0472">Membrane</keyword>
<feature type="domain" description="DUF6534" evidence="2">
    <location>
        <begin position="163"/>
        <end position="249"/>
    </location>
</feature>
<gene>
    <name evidence="3" type="ORF">GSI_06059</name>
</gene>
<dbReference type="AlphaFoldDB" id="A0A2G8SC75"/>
<keyword evidence="1" id="KW-0812">Transmembrane</keyword>
<reference evidence="3 4" key="1">
    <citation type="journal article" date="2015" name="Sci. Rep.">
        <title>Chromosome-level genome map provides insights into diverse defense mechanisms in the medicinal fungus Ganoderma sinense.</title>
        <authorList>
            <person name="Zhu Y."/>
            <person name="Xu J."/>
            <person name="Sun C."/>
            <person name="Zhou S."/>
            <person name="Xu H."/>
            <person name="Nelson D.R."/>
            <person name="Qian J."/>
            <person name="Song J."/>
            <person name="Luo H."/>
            <person name="Xiang L."/>
            <person name="Li Y."/>
            <person name="Xu Z."/>
            <person name="Ji A."/>
            <person name="Wang L."/>
            <person name="Lu S."/>
            <person name="Hayward A."/>
            <person name="Sun W."/>
            <person name="Li X."/>
            <person name="Schwartz D.C."/>
            <person name="Wang Y."/>
            <person name="Chen S."/>
        </authorList>
    </citation>
    <scope>NUCLEOTIDE SEQUENCE [LARGE SCALE GENOMIC DNA]</scope>
    <source>
        <strain evidence="3 4">ZZ0214-1</strain>
    </source>
</reference>
<feature type="transmembrane region" description="Helical" evidence="1">
    <location>
        <begin position="116"/>
        <end position="138"/>
    </location>
</feature>
<sequence length="319" mass="35131">MAPLDGTMGPLLIGVVVCAVFYGVSVSQVYYYYTRYQHDPVYLRLLVLAVLITDTIHQALISHTVYWYFVTTYGDPAALGLLSPTIIVEVFFNAFTALFVQCFFAVRIYRLSGKKAWLVAPVGLLIAAEFSIIMSYGFKATAFKTFLDLTTLKALSVTINAIAAAGDVCIAAILCTILQTSKTGFQRSNLIINKLMIFSVNTGLLTSICACMSLITILALPDTFVYICFFFLMGRLYSNSLMATLNARKGLRDASSYARDSTVSLQNMPPTDRCNTAQLGKSDASIAIRIDTIKDTQRDTDYDFQSANYEGDKCPMGEV</sequence>
<dbReference type="Proteomes" id="UP000230002">
    <property type="component" value="Unassembled WGS sequence"/>
</dbReference>
<organism evidence="3 4">
    <name type="scientific">Ganoderma sinense ZZ0214-1</name>
    <dbReference type="NCBI Taxonomy" id="1077348"/>
    <lineage>
        <taxon>Eukaryota</taxon>
        <taxon>Fungi</taxon>
        <taxon>Dikarya</taxon>
        <taxon>Basidiomycota</taxon>
        <taxon>Agaricomycotina</taxon>
        <taxon>Agaricomycetes</taxon>
        <taxon>Polyporales</taxon>
        <taxon>Polyporaceae</taxon>
        <taxon>Ganoderma</taxon>
    </lineage>
</organism>
<feature type="transmembrane region" description="Helical" evidence="1">
    <location>
        <begin position="158"/>
        <end position="178"/>
    </location>
</feature>
<feature type="transmembrane region" description="Helical" evidence="1">
    <location>
        <begin position="12"/>
        <end position="33"/>
    </location>
</feature>
<dbReference type="OrthoDB" id="3263055at2759"/>
<evidence type="ECO:0000259" key="2">
    <source>
        <dbReference type="Pfam" id="PF20152"/>
    </source>
</evidence>
<feature type="transmembrane region" description="Helical" evidence="1">
    <location>
        <begin position="198"/>
        <end position="218"/>
    </location>
</feature>
<dbReference type="EMBL" id="AYKW01000012">
    <property type="protein sequence ID" value="PIL31360.1"/>
    <property type="molecule type" value="Genomic_DNA"/>
</dbReference>
<dbReference type="InterPro" id="IPR045339">
    <property type="entry name" value="DUF6534"/>
</dbReference>